<keyword evidence="2" id="KW-1185">Reference proteome</keyword>
<gene>
    <name evidence="1" type="ORF">C731_4173</name>
</gene>
<proteinExistence type="predicted"/>
<dbReference type="Proteomes" id="UP000006265">
    <property type="component" value="Unassembled WGS sequence"/>
</dbReference>
<sequence length="46" mass="4755">MAAYPHAVTAVNEHDDSFVAALSQARIPVGNHGMQLSLTGACANCD</sequence>
<organism evidence="1 2">
    <name type="scientific">Mycolicibacterium hassiacum (strain DSM 44199 / CIP 105218 / JCM 12690 / 3849)</name>
    <name type="common">Mycobacterium hassiacum</name>
    <dbReference type="NCBI Taxonomy" id="1122247"/>
    <lineage>
        <taxon>Bacteria</taxon>
        <taxon>Bacillati</taxon>
        <taxon>Actinomycetota</taxon>
        <taxon>Actinomycetes</taxon>
        <taxon>Mycobacteriales</taxon>
        <taxon>Mycobacteriaceae</taxon>
        <taxon>Mycolicibacterium</taxon>
    </lineage>
</organism>
<protein>
    <submittedName>
        <fullName evidence="1">Uncharacterized protein</fullName>
    </submittedName>
</protein>
<dbReference type="AlphaFoldDB" id="K5B7F5"/>
<dbReference type="EMBL" id="AMRA01000112">
    <property type="protein sequence ID" value="EKF21858.1"/>
    <property type="molecule type" value="Genomic_DNA"/>
</dbReference>
<reference evidence="1 2" key="1">
    <citation type="journal article" date="2012" name="J. Bacteriol.">
        <title>Genome sequence of Mycobacterium hassiacum DSM 44199, a rare source of heat-stable mycobacterial proteins.</title>
        <authorList>
            <person name="Tiago I."/>
            <person name="Maranha A."/>
            <person name="Mendes V."/>
            <person name="Alarico S."/>
            <person name="Moynihan P.J."/>
            <person name="Clarke A.J."/>
            <person name="Macedo-Ribeiro S."/>
            <person name="Pereira P.J."/>
            <person name="Empadinhas N."/>
        </authorList>
    </citation>
    <scope>NUCLEOTIDE SEQUENCE [LARGE SCALE GENOMIC DNA]</scope>
    <source>
        <strain evidence="2">DSM 44199 / CIP 105218 / JCM 12690 / 3849</strain>
    </source>
</reference>
<comment type="caution">
    <text evidence="1">The sequence shown here is derived from an EMBL/GenBank/DDBJ whole genome shotgun (WGS) entry which is preliminary data.</text>
</comment>
<name>K5B7F5_MYCHD</name>
<evidence type="ECO:0000313" key="2">
    <source>
        <dbReference type="Proteomes" id="UP000006265"/>
    </source>
</evidence>
<evidence type="ECO:0000313" key="1">
    <source>
        <dbReference type="EMBL" id="EKF21858.1"/>
    </source>
</evidence>
<dbReference type="STRING" id="1122247.GCA_000379865_01277"/>
<accession>K5B7F5</accession>